<evidence type="ECO:0000259" key="1">
    <source>
        <dbReference type="PROSITE" id="PS50995"/>
    </source>
</evidence>
<dbReference type="RefSeq" id="WP_086861841.1">
    <property type="nucleotide sequence ID" value="NZ_JADBEG010000001.1"/>
</dbReference>
<name>A0ABR9HRT7_9PSEU</name>
<gene>
    <name evidence="2" type="ORF">H4696_000739</name>
</gene>
<dbReference type="InterPro" id="IPR000835">
    <property type="entry name" value="HTH_MarR-typ"/>
</dbReference>
<reference evidence="2 3" key="1">
    <citation type="submission" date="2020-10" db="EMBL/GenBank/DDBJ databases">
        <title>Sequencing the genomes of 1000 actinobacteria strains.</title>
        <authorList>
            <person name="Klenk H.-P."/>
        </authorList>
    </citation>
    <scope>NUCLEOTIDE SEQUENCE [LARGE SCALE GENOMIC DNA]</scope>
    <source>
        <strain evidence="2 3">DSM 44653</strain>
    </source>
</reference>
<dbReference type="Gene3D" id="1.10.287.100">
    <property type="match status" value="1"/>
</dbReference>
<accession>A0ABR9HRT7</accession>
<dbReference type="PROSITE" id="PS50995">
    <property type="entry name" value="HTH_MARR_2"/>
    <property type="match status" value="1"/>
</dbReference>
<dbReference type="SMART" id="SM00347">
    <property type="entry name" value="HTH_MARR"/>
    <property type="match status" value="1"/>
</dbReference>
<dbReference type="InterPro" id="IPR052526">
    <property type="entry name" value="HTH-type_Bedaq_tolerance"/>
</dbReference>
<dbReference type="Pfam" id="PF01047">
    <property type="entry name" value="MarR"/>
    <property type="match status" value="1"/>
</dbReference>
<evidence type="ECO:0000313" key="2">
    <source>
        <dbReference type="EMBL" id="MBE1493639.1"/>
    </source>
</evidence>
<dbReference type="PANTHER" id="PTHR39515">
    <property type="entry name" value="CONSERVED PROTEIN"/>
    <property type="match status" value="1"/>
</dbReference>
<dbReference type="EMBL" id="JADBEG010000001">
    <property type="protein sequence ID" value="MBE1493639.1"/>
    <property type="molecule type" value="Genomic_DNA"/>
</dbReference>
<dbReference type="SUPFAM" id="SSF46785">
    <property type="entry name" value="Winged helix' DNA-binding domain"/>
    <property type="match status" value="1"/>
</dbReference>
<dbReference type="Gene3D" id="1.10.10.10">
    <property type="entry name" value="Winged helix-like DNA-binding domain superfamily/Winged helix DNA-binding domain"/>
    <property type="match status" value="1"/>
</dbReference>
<dbReference type="Proteomes" id="UP000631670">
    <property type="component" value="Unassembled WGS sequence"/>
</dbReference>
<organism evidence="2 3">
    <name type="scientific">Amycolatopsis lexingtonensis</name>
    <dbReference type="NCBI Taxonomy" id="218822"/>
    <lineage>
        <taxon>Bacteria</taxon>
        <taxon>Bacillati</taxon>
        <taxon>Actinomycetota</taxon>
        <taxon>Actinomycetes</taxon>
        <taxon>Pseudonocardiales</taxon>
        <taxon>Pseudonocardiaceae</taxon>
        <taxon>Amycolatopsis</taxon>
    </lineage>
</organism>
<keyword evidence="3" id="KW-1185">Reference proteome</keyword>
<proteinExistence type="predicted"/>
<keyword evidence="2" id="KW-0238">DNA-binding</keyword>
<dbReference type="InterPro" id="IPR036390">
    <property type="entry name" value="WH_DNA-bd_sf"/>
</dbReference>
<protein>
    <submittedName>
        <fullName evidence="2">DNA-binding MarR family transcriptional regulator</fullName>
    </submittedName>
</protein>
<comment type="caution">
    <text evidence="2">The sequence shown here is derived from an EMBL/GenBank/DDBJ whole genome shotgun (WGS) entry which is preliminary data.</text>
</comment>
<dbReference type="PANTHER" id="PTHR39515:SF2">
    <property type="entry name" value="HTH-TYPE TRANSCRIPTIONAL REGULATOR RV0880"/>
    <property type="match status" value="1"/>
</dbReference>
<dbReference type="GO" id="GO:0003677">
    <property type="term" value="F:DNA binding"/>
    <property type="evidence" value="ECO:0007669"/>
    <property type="project" value="UniProtKB-KW"/>
</dbReference>
<sequence length="147" mass="15756">MAPKTVPAPAVAAAQTLRVLVGRLRRKMMDATEVGDLTSAQASALARLAKLEPATASVLAGAERVRPQSMAATVAALEKLGLVRREDDPEDGRRQLIFFTPEGRAYGRGARASREEWLARALAERLTEDELAVVTEALALLGRIAEP</sequence>
<feature type="domain" description="HTH marR-type" evidence="1">
    <location>
        <begin position="10"/>
        <end position="146"/>
    </location>
</feature>
<dbReference type="InterPro" id="IPR036388">
    <property type="entry name" value="WH-like_DNA-bd_sf"/>
</dbReference>
<evidence type="ECO:0000313" key="3">
    <source>
        <dbReference type="Proteomes" id="UP000631670"/>
    </source>
</evidence>